<dbReference type="RefSeq" id="YP_007674455.1">
    <property type="nucleotide sequence ID" value="NC_020851.1"/>
</dbReference>
<accession>M4QRV8</accession>
<evidence type="ECO:0000313" key="1">
    <source>
        <dbReference type="EMBL" id="AGH31603.1"/>
    </source>
</evidence>
<dbReference type="GeneID" id="15011001"/>
<dbReference type="OrthoDB" id="28335at10239"/>
<name>M4QRV8_9CAUD</name>
<keyword evidence="2" id="KW-1185">Reference proteome</keyword>
<dbReference type="KEGG" id="vg:15011001"/>
<reference evidence="1 2" key="1">
    <citation type="submission" date="2010-10" db="EMBL/GenBank/DDBJ databases">
        <title>The Genome Sequence of Synechococcus phage S-SKS1.</title>
        <authorList>
            <consortium name="The Broad Institute Genome Sequencing Platform"/>
            <person name="Henn M.R."/>
            <person name="Clokie M."/>
            <person name="Levin J."/>
            <person name="Malboeuf C."/>
            <person name="Casali M."/>
            <person name="Russ C."/>
            <person name="Lennon N."/>
            <person name="Chapman S.B."/>
            <person name="Erlich R."/>
            <person name="Young S.K."/>
            <person name="Yandava C."/>
            <person name="Zeng Q."/>
            <person name="Alvarado L."/>
            <person name="Anderson S."/>
            <person name="Berlin A."/>
            <person name="Chen Z."/>
            <person name="Freedman E."/>
            <person name="Gellesch M."/>
            <person name="Goldberg J."/>
            <person name="Green L."/>
            <person name="Griggs A."/>
            <person name="Gujja S."/>
            <person name="Heilman E.R."/>
            <person name="Heiman D."/>
            <person name="Hollinger A."/>
            <person name="Howarth C."/>
            <person name="Larson L."/>
            <person name="Mehta T."/>
            <person name="Pearson M."/>
            <person name="Roberts A."/>
            <person name="Ryan E."/>
            <person name="Saif S."/>
            <person name="Shea T."/>
            <person name="Shenoy N."/>
            <person name="Sisk P."/>
            <person name="Stolte C."/>
            <person name="Sykes S."/>
            <person name="White J."/>
            <person name="Haas B."/>
            <person name="Nusbaum C."/>
            <person name="Birren B."/>
        </authorList>
    </citation>
    <scope>NUCLEOTIDE SEQUENCE [LARGE SCALE GENOMIC DNA]</scope>
</reference>
<proteinExistence type="predicted"/>
<dbReference type="EMBL" id="HQ633071">
    <property type="protein sequence ID" value="AGH31603.1"/>
    <property type="molecule type" value="Genomic_DNA"/>
</dbReference>
<protein>
    <submittedName>
        <fullName evidence="1">Uncharacterized protein</fullName>
    </submittedName>
</protein>
<dbReference type="Proteomes" id="UP000201252">
    <property type="component" value="Segment"/>
</dbReference>
<gene>
    <name evidence="1" type="ORF">SWZG_00090</name>
</gene>
<organism evidence="1 2">
    <name type="scientific">Synechococcus phage S-SKS1</name>
    <dbReference type="NCBI Taxonomy" id="754042"/>
    <lineage>
        <taxon>Viruses</taxon>
        <taxon>Duplodnaviria</taxon>
        <taxon>Heunggongvirae</taxon>
        <taxon>Uroviricota</taxon>
        <taxon>Caudoviricetes</taxon>
        <taxon>Llyrvirus</taxon>
        <taxon>Llyrvirus SSKS1</taxon>
    </lineage>
</organism>
<sequence>MSLWGNKDLVYDAGTIAVNLTSKIATGVAGVVTFTTSGISTGDVVTVGTGATYGYAVVSGFTSTTISIADTANFVSGLTTVPAGTTYFVSQEPIYTLGDSTYDAPESKTTGFSTSPVFTGVFGIDEIEAGIAATTAYAVAHSGWVGITSYIDMHGRLRVKSEVLVAGGILTTSDAPDDGPFPDS</sequence>
<evidence type="ECO:0000313" key="2">
    <source>
        <dbReference type="Proteomes" id="UP000201252"/>
    </source>
</evidence>